<evidence type="ECO:0000256" key="7">
    <source>
        <dbReference type="SAM" id="Phobius"/>
    </source>
</evidence>
<dbReference type="InterPro" id="IPR003439">
    <property type="entry name" value="ABC_transporter-like_ATP-bd"/>
</dbReference>
<keyword evidence="2 7" id="KW-0812">Transmembrane</keyword>
<dbReference type="InterPro" id="IPR039421">
    <property type="entry name" value="Type_1_exporter"/>
</dbReference>
<dbReference type="SUPFAM" id="SSF90123">
    <property type="entry name" value="ABC transporter transmembrane region"/>
    <property type="match status" value="1"/>
</dbReference>
<dbReference type="GO" id="GO:0005886">
    <property type="term" value="C:plasma membrane"/>
    <property type="evidence" value="ECO:0007669"/>
    <property type="project" value="UniProtKB-SubCell"/>
</dbReference>
<feature type="domain" description="ABC transporter" evidence="8">
    <location>
        <begin position="336"/>
        <end position="567"/>
    </location>
</feature>
<keyword evidence="3" id="KW-0547">Nucleotide-binding</keyword>
<dbReference type="PANTHER" id="PTHR43394">
    <property type="entry name" value="ATP-DEPENDENT PERMEASE MDL1, MITOCHONDRIAL"/>
    <property type="match status" value="1"/>
</dbReference>
<evidence type="ECO:0000256" key="2">
    <source>
        <dbReference type="ARBA" id="ARBA00022692"/>
    </source>
</evidence>
<dbReference type="CDD" id="cd07346">
    <property type="entry name" value="ABC_6TM_exporters"/>
    <property type="match status" value="1"/>
</dbReference>
<dbReference type="Pfam" id="PF00005">
    <property type="entry name" value="ABC_tran"/>
    <property type="match status" value="1"/>
</dbReference>
<dbReference type="SMART" id="SM00382">
    <property type="entry name" value="AAA"/>
    <property type="match status" value="1"/>
</dbReference>
<dbReference type="GO" id="GO:0015421">
    <property type="term" value="F:ABC-type oligopeptide transporter activity"/>
    <property type="evidence" value="ECO:0007669"/>
    <property type="project" value="TreeGrafter"/>
</dbReference>
<evidence type="ECO:0000259" key="9">
    <source>
        <dbReference type="PROSITE" id="PS50929"/>
    </source>
</evidence>
<dbReference type="EMBL" id="JACHND010000001">
    <property type="protein sequence ID" value="MBB4700850.1"/>
    <property type="molecule type" value="Genomic_DNA"/>
</dbReference>
<evidence type="ECO:0000256" key="3">
    <source>
        <dbReference type="ARBA" id="ARBA00022741"/>
    </source>
</evidence>
<evidence type="ECO:0000256" key="6">
    <source>
        <dbReference type="ARBA" id="ARBA00023136"/>
    </source>
</evidence>
<dbReference type="InterPro" id="IPR036640">
    <property type="entry name" value="ABC1_TM_sf"/>
</dbReference>
<evidence type="ECO:0000256" key="1">
    <source>
        <dbReference type="ARBA" id="ARBA00004651"/>
    </source>
</evidence>
<feature type="transmembrane region" description="Helical" evidence="7">
    <location>
        <begin position="28"/>
        <end position="54"/>
    </location>
</feature>
<evidence type="ECO:0000313" key="11">
    <source>
        <dbReference type="Proteomes" id="UP000542210"/>
    </source>
</evidence>
<dbReference type="InterPro" id="IPR027417">
    <property type="entry name" value="P-loop_NTPase"/>
</dbReference>
<sequence length="570" mass="57783">MPSSPHPHGTARAADRLLVAAALRAPGWGITLVVAAVGSVVCGLLLPAALAAALDGVLAGTTAAAWNLAVLLTAAALCAVASTVAGAACGAAAVSHLRVRLLGHVLTLGPARAARFAPGDLTSRLTAGAAEAAQAPLAVTETALKVVSAVCALVALTLLDWRLALTLLVTVPMGLIIVRRFMTRASDLFTRYQEIQGRIAAGFAEAIGGVRTIRASATLPREAERILAPLPELAATGRATWRFQRDTAWQAGLLLAVVELAVLTVAGLGVASGRLTPGALLSATGYTALVMSVLDEVDSLLGVAKARAAARRVADVLAEPAPTHGGLPLTPGAPAVTFEDVTVTAGERTVLDKVSAVVPAGSVCAVVGRSGEGKSLLAALAGGLAEPASGRVLLDGVPVPDVDPGHLRRHVAYAFARPALLGATITDLITYGAPQAPEAVAVGAARVAAADAFIRRLPGGYATPPARAMLSGGETQRLGLARAVAQDAPLVILDDATSSLDTATEAQVSAALANAFTGRTQIVVAHRAATAARADLVLWLEDGRVRASGPHHELMAIPAYRSLFQIEEAA</sequence>
<keyword evidence="11" id="KW-1185">Reference proteome</keyword>
<reference evidence="10 11" key="1">
    <citation type="submission" date="2020-08" db="EMBL/GenBank/DDBJ databases">
        <title>Sequencing the genomes of 1000 actinobacteria strains.</title>
        <authorList>
            <person name="Klenk H.-P."/>
        </authorList>
    </citation>
    <scope>NUCLEOTIDE SEQUENCE [LARGE SCALE GENOMIC DNA]</scope>
    <source>
        <strain evidence="10 11">DSM 45784</strain>
    </source>
</reference>
<dbReference type="GO" id="GO:0005524">
    <property type="term" value="F:ATP binding"/>
    <property type="evidence" value="ECO:0007669"/>
    <property type="project" value="UniProtKB-KW"/>
</dbReference>
<dbReference type="RefSeq" id="WP_184879524.1">
    <property type="nucleotide sequence ID" value="NZ_BOOV01000017.1"/>
</dbReference>
<name>A0A7W7D7N6_9ACTN</name>
<feature type="transmembrane region" description="Helical" evidence="7">
    <location>
        <begin position="251"/>
        <end position="271"/>
    </location>
</feature>
<gene>
    <name evidence="10" type="ORF">BJ982_002394</name>
</gene>
<feature type="domain" description="ABC transmembrane type-1" evidence="9">
    <location>
        <begin position="30"/>
        <end position="292"/>
    </location>
</feature>
<dbReference type="Proteomes" id="UP000542210">
    <property type="component" value="Unassembled WGS sequence"/>
</dbReference>
<protein>
    <submittedName>
        <fullName evidence="10">ATP-binding cassette subfamily B protein</fullName>
    </submittedName>
</protein>
<keyword evidence="6 7" id="KW-0472">Membrane</keyword>
<feature type="transmembrane region" description="Helical" evidence="7">
    <location>
        <begin position="66"/>
        <end position="94"/>
    </location>
</feature>
<organism evidence="10 11">
    <name type="scientific">Sphaerisporangium siamense</name>
    <dbReference type="NCBI Taxonomy" id="795645"/>
    <lineage>
        <taxon>Bacteria</taxon>
        <taxon>Bacillati</taxon>
        <taxon>Actinomycetota</taxon>
        <taxon>Actinomycetes</taxon>
        <taxon>Streptosporangiales</taxon>
        <taxon>Streptosporangiaceae</taxon>
        <taxon>Sphaerisporangium</taxon>
    </lineage>
</organism>
<dbReference type="Gene3D" id="3.40.50.300">
    <property type="entry name" value="P-loop containing nucleotide triphosphate hydrolases"/>
    <property type="match status" value="1"/>
</dbReference>
<dbReference type="SUPFAM" id="SSF52540">
    <property type="entry name" value="P-loop containing nucleoside triphosphate hydrolases"/>
    <property type="match status" value="1"/>
</dbReference>
<dbReference type="Pfam" id="PF00664">
    <property type="entry name" value="ABC_membrane"/>
    <property type="match status" value="1"/>
</dbReference>
<evidence type="ECO:0000313" key="10">
    <source>
        <dbReference type="EMBL" id="MBB4700850.1"/>
    </source>
</evidence>
<dbReference type="PROSITE" id="PS50893">
    <property type="entry name" value="ABC_TRANSPORTER_2"/>
    <property type="match status" value="1"/>
</dbReference>
<dbReference type="InterPro" id="IPR011527">
    <property type="entry name" value="ABC1_TM_dom"/>
</dbReference>
<dbReference type="AlphaFoldDB" id="A0A7W7D7N6"/>
<keyword evidence="5 7" id="KW-1133">Transmembrane helix</keyword>
<evidence type="ECO:0000256" key="4">
    <source>
        <dbReference type="ARBA" id="ARBA00022840"/>
    </source>
</evidence>
<proteinExistence type="predicted"/>
<keyword evidence="4 10" id="KW-0067">ATP-binding</keyword>
<dbReference type="InterPro" id="IPR003593">
    <property type="entry name" value="AAA+_ATPase"/>
</dbReference>
<dbReference type="PANTHER" id="PTHR43394:SF1">
    <property type="entry name" value="ATP-BINDING CASSETTE SUB-FAMILY B MEMBER 10, MITOCHONDRIAL"/>
    <property type="match status" value="1"/>
</dbReference>
<accession>A0A7W7D7N6</accession>
<evidence type="ECO:0000256" key="5">
    <source>
        <dbReference type="ARBA" id="ARBA00022989"/>
    </source>
</evidence>
<dbReference type="PROSITE" id="PS50929">
    <property type="entry name" value="ABC_TM1F"/>
    <property type="match status" value="1"/>
</dbReference>
<comment type="subcellular location">
    <subcellularLocation>
        <location evidence="1">Cell membrane</location>
        <topology evidence="1">Multi-pass membrane protein</topology>
    </subcellularLocation>
</comment>
<feature type="transmembrane region" description="Helical" evidence="7">
    <location>
        <begin position="163"/>
        <end position="182"/>
    </location>
</feature>
<dbReference type="GO" id="GO:0016887">
    <property type="term" value="F:ATP hydrolysis activity"/>
    <property type="evidence" value="ECO:0007669"/>
    <property type="project" value="InterPro"/>
</dbReference>
<comment type="caution">
    <text evidence="10">The sequence shown here is derived from an EMBL/GenBank/DDBJ whole genome shotgun (WGS) entry which is preliminary data.</text>
</comment>
<evidence type="ECO:0000259" key="8">
    <source>
        <dbReference type="PROSITE" id="PS50893"/>
    </source>
</evidence>
<dbReference type="Gene3D" id="1.20.1560.10">
    <property type="entry name" value="ABC transporter type 1, transmembrane domain"/>
    <property type="match status" value="1"/>
</dbReference>